<organism evidence="1 2">
    <name type="scientific">Racocetra persica</name>
    <dbReference type="NCBI Taxonomy" id="160502"/>
    <lineage>
        <taxon>Eukaryota</taxon>
        <taxon>Fungi</taxon>
        <taxon>Fungi incertae sedis</taxon>
        <taxon>Mucoromycota</taxon>
        <taxon>Glomeromycotina</taxon>
        <taxon>Glomeromycetes</taxon>
        <taxon>Diversisporales</taxon>
        <taxon>Gigasporaceae</taxon>
        <taxon>Racocetra</taxon>
    </lineage>
</organism>
<keyword evidence="2" id="KW-1185">Reference proteome</keyword>
<feature type="non-terminal residue" evidence="1">
    <location>
        <position position="1"/>
    </location>
</feature>
<evidence type="ECO:0000313" key="1">
    <source>
        <dbReference type="EMBL" id="CAG8833754.1"/>
    </source>
</evidence>
<dbReference type="EMBL" id="CAJVQC010107352">
    <property type="protein sequence ID" value="CAG8833754.1"/>
    <property type="molecule type" value="Genomic_DNA"/>
</dbReference>
<name>A0ACA9SCI1_9GLOM</name>
<dbReference type="Proteomes" id="UP000789920">
    <property type="component" value="Unassembled WGS sequence"/>
</dbReference>
<protein>
    <submittedName>
        <fullName evidence="1">4335_t:CDS:1</fullName>
    </submittedName>
</protein>
<accession>A0ACA9SCI1</accession>
<gene>
    <name evidence="1" type="ORF">RPERSI_LOCUS28941</name>
</gene>
<proteinExistence type="predicted"/>
<sequence length="149" mass="17023">TTTIACPNKRKQQLKAARAKKYVKKSYVFYEQTDYENLVWPSTYVEGSKRTQRRKKAELKKAAQDTRSITTYFASALICFNVVSTSTSTCESSTELYISIEMESVKIESVEIESVEIELVKIELVEVESMKVELVKVESVEIESESIEI</sequence>
<evidence type="ECO:0000313" key="2">
    <source>
        <dbReference type="Proteomes" id="UP000789920"/>
    </source>
</evidence>
<reference evidence="1" key="1">
    <citation type="submission" date="2021-06" db="EMBL/GenBank/DDBJ databases">
        <authorList>
            <person name="Kallberg Y."/>
            <person name="Tangrot J."/>
            <person name="Rosling A."/>
        </authorList>
    </citation>
    <scope>NUCLEOTIDE SEQUENCE</scope>
    <source>
        <strain evidence="1">MA461A</strain>
    </source>
</reference>
<comment type="caution">
    <text evidence="1">The sequence shown here is derived from an EMBL/GenBank/DDBJ whole genome shotgun (WGS) entry which is preliminary data.</text>
</comment>